<sequence length="141" mass="16079">MKILEAAVVNSSTKKYMFCRWNIHSMSSCPARNSECHSCGKREGHIEINEIPAEALIDIRSTESYISEEMVRKKKKKKTKLIAIFLMVRISLVTKHKTLSYASFVFRHPFKLQCTKPTFQCTTFVFGGLKHSLKICGLSCA</sequence>
<proteinExistence type="predicted"/>
<evidence type="ECO:0000313" key="2">
    <source>
        <dbReference type="Proteomes" id="UP001159363"/>
    </source>
</evidence>
<gene>
    <name evidence="1" type="ORF">PR048_024335</name>
</gene>
<dbReference type="EMBL" id="JARBHB010000010">
    <property type="protein sequence ID" value="KAJ8873517.1"/>
    <property type="molecule type" value="Genomic_DNA"/>
</dbReference>
<comment type="caution">
    <text evidence="1">The sequence shown here is derived from an EMBL/GenBank/DDBJ whole genome shotgun (WGS) entry which is preliminary data.</text>
</comment>
<organism evidence="1 2">
    <name type="scientific">Dryococelus australis</name>
    <dbReference type="NCBI Taxonomy" id="614101"/>
    <lineage>
        <taxon>Eukaryota</taxon>
        <taxon>Metazoa</taxon>
        <taxon>Ecdysozoa</taxon>
        <taxon>Arthropoda</taxon>
        <taxon>Hexapoda</taxon>
        <taxon>Insecta</taxon>
        <taxon>Pterygota</taxon>
        <taxon>Neoptera</taxon>
        <taxon>Polyneoptera</taxon>
        <taxon>Phasmatodea</taxon>
        <taxon>Verophasmatodea</taxon>
        <taxon>Anareolatae</taxon>
        <taxon>Phasmatidae</taxon>
        <taxon>Eurycanthinae</taxon>
        <taxon>Dryococelus</taxon>
    </lineage>
</organism>
<keyword evidence="2" id="KW-1185">Reference proteome</keyword>
<protein>
    <submittedName>
        <fullName evidence="1">Uncharacterized protein</fullName>
    </submittedName>
</protein>
<name>A0ABQ9GNE2_9NEOP</name>
<reference evidence="1 2" key="1">
    <citation type="submission" date="2023-02" db="EMBL/GenBank/DDBJ databases">
        <title>LHISI_Scaffold_Assembly.</title>
        <authorList>
            <person name="Stuart O.P."/>
            <person name="Cleave R."/>
            <person name="Magrath M.J.L."/>
            <person name="Mikheyev A.S."/>
        </authorList>
    </citation>
    <scope>NUCLEOTIDE SEQUENCE [LARGE SCALE GENOMIC DNA]</scope>
    <source>
        <strain evidence="1">Daus_M_001</strain>
        <tissue evidence="1">Leg muscle</tissue>
    </source>
</reference>
<evidence type="ECO:0000313" key="1">
    <source>
        <dbReference type="EMBL" id="KAJ8873517.1"/>
    </source>
</evidence>
<accession>A0ABQ9GNE2</accession>
<dbReference type="Proteomes" id="UP001159363">
    <property type="component" value="Chromosome 9"/>
</dbReference>